<dbReference type="GO" id="GO:0017148">
    <property type="term" value="P:negative regulation of translation"/>
    <property type="evidence" value="ECO:0007669"/>
    <property type="project" value="TreeGrafter"/>
</dbReference>
<proteinExistence type="inferred from homology"/>
<comment type="similarity">
    <text evidence="1">Belongs to the Iojap/RsfS family.</text>
</comment>
<dbReference type="Pfam" id="PF02410">
    <property type="entry name" value="RsfS"/>
    <property type="match status" value="1"/>
</dbReference>
<reference evidence="2" key="1">
    <citation type="submission" date="2018-05" db="EMBL/GenBank/DDBJ databases">
        <authorList>
            <person name="Lanie J.A."/>
            <person name="Ng W.-L."/>
            <person name="Kazmierczak K.M."/>
            <person name="Andrzejewski T.M."/>
            <person name="Davidsen T.M."/>
            <person name="Wayne K.J."/>
            <person name="Tettelin H."/>
            <person name="Glass J.I."/>
            <person name="Rusch D."/>
            <person name="Podicherti R."/>
            <person name="Tsui H.-C.T."/>
            <person name="Winkler M.E."/>
        </authorList>
    </citation>
    <scope>NUCLEOTIDE SEQUENCE</scope>
</reference>
<dbReference type="GO" id="GO:0090071">
    <property type="term" value="P:negative regulation of ribosome biogenesis"/>
    <property type="evidence" value="ECO:0007669"/>
    <property type="project" value="TreeGrafter"/>
</dbReference>
<dbReference type="SUPFAM" id="SSF81301">
    <property type="entry name" value="Nucleotidyltransferase"/>
    <property type="match status" value="1"/>
</dbReference>
<dbReference type="HAMAP" id="MF_01477">
    <property type="entry name" value="Iojap_RsfS"/>
    <property type="match status" value="1"/>
</dbReference>
<evidence type="ECO:0000256" key="1">
    <source>
        <dbReference type="ARBA" id="ARBA00010574"/>
    </source>
</evidence>
<dbReference type="AlphaFoldDB" id="A0A382SET3"/>
<dbReference type="NCBIfam" id="TIGR00090">
    <property type="entry name" value="rsfS_iojap_ybeB"/>
    <property type="match status" value="1"/>
</dbReference>
<dbReference type="InterPro" id="IPR004394">
    <property type="entry name" value="Iojap/RsfS/C7orf30"/>
</dbReference>
<dbReference type="EMBL" id="UINC01128549">
    <property type="protein sequence ID" value="SVD08369.1"/>
    <property type="molecule type" value="Genomic_DNA"/>
</dbReference>
<evidence type="ECO:0000313" key="2">
    <source>
        <dbReference type="EMBL" id="SVD08369.1"/>
    </source>
</evidence>
<dbReference type="Gene3D" id="3.30.460.10">
    <property type="entry name" value="Beta Polymerase, domain 2"/>
    <property type="match status" value="1"/>
</dbReference>
<organism evidence="2">
    <name type="scientific">marine metagenome</name>
    <dbReference type="NCBI Taxonomy" id="408172"/>
    <lineage>
        <taxon>unclassified sequences</taxon>
        <taxon>metagenomes</taxon>
        <taxon>ecological metagenomes</taxon>
    </lineage>
</organism>
<gene>
    <name evidence="2" type="ORF">METZ01_LOCUS361223</name>
</gene>
<evidence type="ECO:0008006" key="3">
    <source>
        <dbReference type="Google" id="ProtNLM"/>
    </source>
</evidence>
<dbReference type="PANTHER" id="PTHR21043">
    <property type="entry name" value="IOJAP SUPERFAMILY ORTHOLOG"/>
    <property type="match status" value="1"/>
</dbReference>
<accession>A0A382SET3</accession>
<name>A0A382SET3_9ZZZZ</name>
<protein>
    <recommendedName>
        <fullName evidence="3">Ribosomal silencing factor RsfS</fullName>
    </recommendedName>
</protein>
<dbReference type="GO" id="GO:0043023">
    <property type="term" value="F:ribosomal large subunit binding"/>
    <property type="evidence" value="ECO:0007669"/>
    <property type="project" value="TreeGrafter"/>
</dbReference>
<dbReference type="PANTHER" id="PTHR21043:SF0">
    <property type="entry name" value="MITOCHONDRIAL ASSEMBLY OF RIBOSOMAL LARGE SUBUNIT PROTEIN 1"/>
    <property type="match status" value="1"/>
</dbReference>
<dbReference type="InterPro" id="IPR043519">
    <property type="entry name" value="NT_sf"/>
</dbReference>
<sequence>MAIDPVSLNVKKLSSFTDYILIASGRSNRHIQSIGEKVIEDLKKNKIKPLGIEGQGSEGWLLIDLGDVVLHLMSADRRSFYDLEGLWDPNL</sequence>